<gene>
    <name evidence="5" type="ORF">DPMN_081780</name>
</gene>
<accession>A0A9D3Y6I4</accession>
<evidence type="ECO:0000313" key="6">
    <source>
        <dbReference type="Proteomes" id="UP000828390"/>
    </source>
</evidence>
<dbReference type="Pfam" id="PF03281">
    <property type="entry name" value="Mab-21"/>
    <property type="match status" value="1"/>
</dbReference>
<dbReference type="AlphaFoldDB" id="A0A9D3Y6I4"/>
<evidence type="ECO:0000256" key="1">
    <source>
        <dbReference type="ARBA" id="ARBA00022737"/>
    </source>
</evidence>
<organism evidence="5 6">
    <name type="scientific">Dreissena polymorpha</name>
    <name type="common">Zebra mussel</name>
    <name type="synonym">Mytilus polymorpha</name>
    <dbReference type="NCBI Taxonomy" id="45954"/>
    <lineage>
        <taxon>Eukaryota</taxon>
        <taxon>Metazoa</taxon>
        <taxon>Spiralia</taxon>
        <taxon>Lophotrochozoa</taxon>
        <taxon>Mollusca</taxon>
        <taxon>Bivalvia</taxon>
        <taxon>Autobranchia</taxon>
        <taxon>Heteroconchia</taxon>
        <taxon>Euheterodonta</taxon>
        <taxon>Imparidentia</taxon>
        <taxon>Neoheterodontei</taxon>
        <taxon>Myida</taxon>
        <taxon>Dreissenoidea</taxon>
        <taxon>Dreissenidae</taxon>
        <taxon>Dreissena</taxon>
    </lineage>
</organism>
<evidence type="ECO:0000313" key="5">
    <source>
        <dbReference type="EMBL" id="KAH3694340.1"/>
    </source>
</evidence>
<evidence type="ECO:0000259" key="4">
    <source>
        <dbReference type="Pfam" id="PF03281"/>
    </source>
</evidence>
<sequence>MSLTEADIYNVFKAILDDDVGIIKDAIRKGFTAVTKSLITSDMALHFACLNSKLTMLDLLQPTLKDGDVDTINIEKDDSICGTALHMSMDGQVNPEVVKKLLQFGANPNALDAKGCPVIHELIYRAWEELYAEFNNHLGDNMDVSNKEELNGNIEFEYQSDGMKYSDQCGDSTAVKNDVHDAINENDVDDTFYATEISNNSSGNLSDEQTTRSEEILYQRVNDGTGVDNGDGVSCGVGNQTFRSDASRILEKVRLLYDYGADMNIQHAETQLTPLHFWFQNFHWMTKRYNIKQSIPEWCLVFLKTLLDCGASINTVDARNETPVAYLTQRHYKPEYTSYMNSLRHFVGVLLKKFKLFNHQDIHGRVILHEAVEHCNIVAVKELVHFYKDVNMRDRFGLAPLHLCTHTLTTDETPFVIEMIATLVKHGADVNVQDDFGAVPLHHAVNFNNHAAIECLLRNGASTCIKDKRSRTAKDEAEIQGDSVTLRLLGLESPNIETGPIVSDIRHGLVFQLCCHNECSLKSRGFEEPEHVAGYDIEEWLVKYPICRHNRTFILQNSISVLEPNASQIYLAEEDSRSMRKEMFEFALRLAEVMKLQNPLFESHVMFGGSVAEGTKVGNCDEFDIVFDLVRMREIVEMSDVNAANMVGFVNLKARHAEEFEKNCVAHLLDENGFLKRSDVSNQFHKYIQNALNDATTWKGTRFFTFRGHTNQRGECFNIGQLELVWYGSYLKRMDVSVDIAPIIRFKDLIPRNWTYENRLVSETTAKSIGCYLMMKDVKRFIDENDETVPRNRENLLFKVSISQVEHATMRFAPRCAKNGYRIAKSIQLLCPHLLFDFEQSLKLSTEKVRTCEQKGATDTLLALFEASEFVTSYVLKTGLFFELERRGLVTKFSADYTEPSKWNNAILKSDVFDQTMPSKDEVNESVLWALSIYTRIQALVVERKHVPEFFLAQMEATKVPGNSDEFVLVMSGFLKCIIHFLQNFEIPDDVWK</sequence>
<reference evidence="5" key="1">
    <citation type="journal article" date="2019" name="bioRxiv">
        <title>The Genome of the Zebra Mussel, Dreissena polymorpha: A Resource for Invasive Species Research.</title>
        <authorList>
            <person name="McCartney M.A."/>
            <person name="Auch B."/>
            <person name="Kono T."/>
            <person name="Mallez S."/>
            <person name="Zhang Y."/>
            <person name="Obille A."/>
            <person name="Becker A."/>
            <person name="Abrahante J.E."/>
            <person name="Garbe J."/>
            <person name="Badalamenti J.P."/>
            <person name="Herman A."/>
            <person name="Mangelson H."/>
            <person name="Liachko I."/>
            <person name="Sullivan S."/>
            <person name="Sone E.D."/>
            <person name="Koren S."/>
            <person name="Silverstein K.A.T."/>
            <person name="Beckman K.B."/>
            <person name="Gohl D.M."/>
        </authorList>
    </citation>
    <scope>NUCLEOTIDE SEQUENCE</scope>
    <source>
        <strain evidence="5">Duluth1</strain>
        <tissue evidence="5">Whole animal</tissue>
    </source>
</reference>
<evidence type="ECO:0000256" key="3">
    <source>
        <dbReference type="PROSITE-ProRule" id="PRU00023"/>
    </source>
</evidence>
<dbReference type="Gene3D" id="3.30.460.90">
    <property type="match status" value="1"/>
</dbReference>
<dbReference type="PROSITE" id="PS50297">
    <property type="entry name" value="ANK_REP_REGION"/>
    <property type="match status" value="1"/>
</dbReference>
<dbReference type="InterPro" id="IPR002110">
    <property type="entry name" value="Ankyrin_rpt"/>
</dbReference>
<dbReference type="Proteomes" id="UP000828390">
    <property type="component" value="Unassembled WGS sequence"/>
</dbReference>
<dbReference type="PANTHER" id="PTHR24126">
    <property type="entry name" value="ANKYRIN REPEAT, PH AND SEC7 DOMAIN CONTAINING PROTEIN SECG-RELATED"/>
    <property type="match status" value="1"/>
</dbReference>
<keyword evidence="6" id="KW-1185">Reference proteome</keyword>
<protein>
    <recommendedName>
        <fullName evidence="4">Mab-21-like nucleotidyltransferase domain-containing protein</fullName>
    </recommendedName>
</protein>
<dbReference type="Pfam" id="PF00023">
    <property type="entry name" value="Ank"/>
    <property type="match status" value="1"/>
</dbReference>
<evidence type="ECO:0000256" key="2">
    <source>
        <dbReference type="ARBA" id="ARBA00023043"/>
    </source>
</evidence>
<feature type="repeat" description="ANK" evidence="3">
    <location>
        <begin position="436"/>
        <end position="468"/>
    </location>
</feature>
<feature type="repeat" description="ANK" evidence="3">
    <location>
        <begin position="396"/>
        <end position="435"/>
    </location>
</feature>
<keyword evidence="2 3" id="KW-0040">ANK repeat</keyword>
<dbReference type="EMBL" id="JAIWYP010000016">
    <property type="protein sequence ID" value="KAH3694340.1"/>
    <property type="molecule type" value="Genomic_DNA"/>
</dbReference>
<feature type="domain" description="Mab-21-like nucleotidyltransferase" evidence="4">
    <location>
        <begin position="612"/>
        <end position="810"/>
    </location>
</feature>
<keyword evidence="1" id="KW-0677">Repeat</keyword>
<dbReference type="PROSITE" id="PS50088">
    <property type="entry name" value="ANK_REPEAT"/>
    <property type="match status" value="2"/>
</dbReference>
<dbReference type="InterPro" id="IPR046903">
    <property type="entry name" value="Mab-21-like_nuc_Trfase"/>
</dbReference>
<name>A0A9D3Y6I4_DREPO</name>
<reference evidence="5" key="2">
    <citation type="submission" date="2020-11" db="EMBL/GenBank/DDBJ databases">
        <authorList>
            <person name="McCartney M.A."/>
            <person name="Auch B."/>
            <person name="Kono T."/>
            <person name="Mallez S."/>
            <person name="Becker A."/>
            <person name="Gohl D.M."/>
            <person name="Silverstein K.A.T."/>
            <person name="Koren S."/>
            <person name="Bechman K.B."/>
            <person name="Herman A."/>
            <person name="Abrahante J.E."/>
            <person name="Garbe J."/>
        </authorList>
    </citation>
    <scope>NUCLEOTIDE SEQUENCE</scope>
    <source>
        <strain evidence="5">Duluth1</strain>
        <tissue evidence="5">Whole animal</tissue>
    </source>
</reference>
<dbReference type="SMART" id="SM00248">
    <property type="entry name" value="ANK"/>
    <property type="match status" value="5"/>
</dbReference>
<comment type="caution">
    <text evidence="5">The sequence shown here is derived from an EMBL/GenBank/DDBJ whole genome shotgun (WGS) entry which is preliminary data.</text>
</comment>
<proteinExistence type="predicted"/>
<dbReference type="Gene3D" id="1.25.40.20">
    <property type="entry name" value="Ankyrin repeat-containing domain"/>
    <property type="match status" value="3"/>
</dbReference>
<dbReference type="InterPro" id="IPR036770">
    <property type="entry name" value="Ankyrin_rpt-contain_sf"/>
</dbReference>
<dbReference type="Pfam" id="PF13637">
    <property type="entry name" value="Ank_4"/>
    <property type="match status" value="1"/>
</dbReference>
<dbReference type="SUPFAM" id="SSF48403">
    <property type="entry name" value="Ankyrin repeat"/>
    <property type="match status" value="2"/>
</dbReference>